<protein>
    <submittedName>
        <fullName evidence="2">Uncharacterized protein</fullName>
    </submittedName>
</protein>
<feature type="compositionally biased region" description="Polar residues" evidence="1">
    <location>
        <begin position="33"/>
        <end position="42"/>
    </location>
</feature>
<organism evidence="2">
    <name type="scientific">Mucor ambiguus</name>
    <dbReference type="NCBI Taxonomy" id="91626"/>
    <lineage>
        <taxon>Eukaryota</taxon>
        <taxon>Fungi</taxon>
        <taxon>Fungi incertae sedis</taxon>
        <taxon>Mucoromycota</taxon>
        <taxon>Mucoromycotina</taxon>
        <taxon>Mucoromycetes</taxon>
        <taxon>Mucorales</taxon>
        <taxon>Mucorineae</taxon>
        <taxon>Mucoraceae</taxon>
        <taxon>Mucor</taxon>
    </lineage>
</organism>
<gene>
    <name evidence="2" type="ORF">MAM1_0522c10834</name>
</gene>
<dbReference type="AlphaFoldDB" id="A0A0C9LYS5"/>
<feature type="compositionally biased region" description="Polar residues" evidence="1">
    <location>
        <begin position="437"/>
        <end position="451"/>
    </location>
</feature>
<reference evidence="2" key="1">
    <citation type="submission" date="2014-09" db="EMBL/GenBank/DDBJ databases">
        <title>Draft genome sequence of an oleaginous Mucoromycotina fungus Mucor ambiguus NBRC6742.</title>
        <authorList>
            <person name="Takeda I."/>
            <person name="Yamane N."/>
            <person name="Morita T."/>
            <person name="Tamano K."/>
            <person name="Machida M."/>
            <person name="Baker S."/>
            <person name="Koike H."/>
        </authorList>
    </citation>
    <scope>NUCLEOTIDE SEQUENCE</scope>
    <source>
        <strain evidence="2">NBRC 6742</strain>
    </source>
</reference>
<dbReference type="OrthoDB" id="10603243at2759"/>
<feature type="compositionally biased region" description="Low complexity" evidence="1">
    <location>
        <begin position="43"/>
        <end position="67"/>
    </location>
</feature>
<evidence type="ECO:0000313" key="2">
    <source>
        <dbReference type="EMBL" id="GAN11275.1"/>
    </source>
</evidence>
<evidence type="ECO:0000313" key="3">
    <source>
        <dbReference type="Proteomes" id="UP000053815"/>
    </source>
</evidence>
<feature type="compositionally biased region" description="Low complexity" evidence="1">
    <location>
        <begin position="452"/>
        <end position="476"/>
    </location>
</feature>
<dbReference type="Proteomes" id="UP000053815">
    <property type="component" value="Unassembled WGS sequence"/>
</dbReference>
<sequence length="476" mass="51429">MVKHVSFNIHNKQTLTTAASSLAGSSQAQGQSVMQNQARQSLTTQAQAQPHTQAQRSSQAQVSVTSQERPKGQGAMRYEAGPSPARADRPNPKKPTFGTRKPEHLQAGAARLLGLQHSTPYSAHPASSSTPARAPSSIPTIIRLHRPFEITGSVPALDPPPNPDADNAFGDAFRGLKGSTHNESIRNCKRGLSTYKLQIGNSVISNILNGSSDHDLEMKANTVSVAPKGYLLLYCLCQSCNIRAFVFSTRKQPIVVTPDSGSFQYSVVLLVHIDSYLQKTAWCSLEYNQDLDPYQPKPQNDYHSPNVVDTRRPEGVFKPKAGRVVLEKSWDDKIVAVFKKILIPNFATTFSLSSKSFPQGVVAEAQGELDKMLEEEGHKPKASANWLISRLSTMNNPRKKAFQAGAKARYVLEELTKEFMELIKKEAQASASSSSAGPSKTSTMASPSTTLSSVDPSKASSSASPSKPTATAGPSK</sequence>
<feature type="region of interest" description="Disordered" evidence="1">
    <location>
        <begin position="427"/>
        <end position="476"/>
    </location>
</feature>
<keyword evidence="3" id="KW-1185">Reference proteome</keyword>
<accession>A0A0C9LYS5</accession>
<dbReference type="EMBL" id="DF836811">
    <property type="protein sequence ID" value="GAN11275.1"/>
    <property type="molecule type" value="Genomic_DNA"/>
</dbReference>
<feature type="region of interest" description="Disordered" evidence="1">
    <location>
        <begin position="27"/>
        <end position="101"/>
    </location>
</feature>
<name>A0A0C9LYS5_9FUNG</name>
<evidence type="ECO:0000256" key="1">
    <source>
        <dbReference type="SAM" id="MobiDB-lite"/>
    </source>
</evidence>
<dbReference type="STRING" id="91626.A0A0C9LYS5"/>
<proteinExistence type="predicted"/>